<evidence type="ECO:0000256" key="1">
    <source>
        <dbReference type="PROSITE-ProRule" id="PRU00047"/>
    </source>
</evidence>
<dbReference type="AlphaFoldDB" id="A0A833R518"/>
<feature type="compositionally biased region" description="Low complexity" evidence="2">
    <location>
        <begin position="68"/>
        <end position="86"/>
    </location>
</feature>
<feature type="domain" description="CCHC-type" evidence="3">
    <location>
        <begin position="113"/>
        <end position="129"/>
    </location>
</feature>
<name>A0A833R518_9POAL</name>
<dbReference type="Gene3D" id="4.10.60.10">
    <property type="entry name" value="Zinc finger, CCHC-type"/>
    <property type="match status" value="1"/>
</dbReference>
<keyword evidence="5" id="KW-1185">Reference proteome</keyword>
<dbReference type="GO" id="GO:0008270">
    <property type="term" value="F:zinc ion binding"/>
    <property type="evidence" value="ECO:0007669"/>
    <property type="project" value="UniProtKB-KW"/>
</dbReference>
<evidence type="ECO:0000259" key="3">
    <source>
        <dbReference type="PROSITE" id="PS50158"/>
    </source>
</evidence>
<accession>A0A833R518</accession>
<dbReference type="EMBL" id="SWLB01000014">
    <property type="protein sequence ID" value="KAF3330066.1"/>
    <property type="molecule type" value="Genomic_DNA"/>
</dbReference>
<keyword evidence="1" id="KW-0863">Zinc-finger</keyword>
<dbReference type="InterPro" id="IPR001878">
    <property type="entry name" value="Znf_CCHC"/>
</dbReference>
<sequence length="173" mass="19348">MATTRAITLPPTTSNNGWQVVRRRRSYPANWRYSPPATPSARPYHPFSRPTYAQVLLRPPSTATQPLASRPASIASPPNSPISSASTPYYVSPHSPSRLRFPPSHTFPEWRGRCFRCCRTGHSAAKCRNPKRCGRCWAYGHIGSKCKQEVISPPPPVNNALPQKQVWQGEPDF</sequence>
<dbReference type="SUPFAM" id="SSF57756">
    <property type="entry name" value="Retrovirus zinc finger-like domains"/>
    <property type="match status" value="1"/>
</dbReference>
<dbReference type="GO" id="GO:0003676">
    <property type="term" value="F:nucleic acid binding"/>
    <property type="evidence" value="ECO:0007669"/>
    <property type="project" value="InterPro"/>
</dbReference>
<evidence type="ECO:0000313" key="5">
    <source>
        <dbReference type="Proteomes" id="UP000623129"/>
    </source>
</evidence>
<dbReference type="Proteomes" id="UP000623129">
    <property type="component" value="Unassembled WGS sequence"/>
</dbReference>
<dbReference type="PROSITE" id="PS50158">
    <property type="entry name" value="ZF_CCHC"/>
    <property type="match status" value="1"/>
</dbReference>
<gene>
    <name evidence="4" type="ORF">FCM35_KLT05397</name>
</gene>
<reference evidence="4" key="1">
    <citation type="submission" date="2020-01" db="EMBL/GenBank/DDBJ databases">
        <title>Genome sequence of Kobresia littledalei, the first chromosome-level genome in the family Cyperaceae.</title>
        <authorList>
            <person name="Qu G."/>
        </authorList>
    </citation>
    <scope>NUCLEOTIDE SEQUENCE</scope>
    <source>
        <strain evidence="4">C.B.Clarke</strain>
        <tissue evidence="4">Leaf</tissue>
    </source>
</reference>
<comment type="caution">
    <text evidence="4">The sequence shown here is derived from an EMBL/GenBank/DDBJ whole genome shotgun (WGS) entry which is preliminary data.</text>
</comment>
<evidence type="ECO:0000256" key="2">
    <source>
        <dbReference type="SAM" id="MobiDB-lite"/>
    </source>
</evidence>
<feature type="region of interest" description="Disordered" evidence="2">
    <location>
        <begin position="1"/>
        <end position="21"/>
    </location>
</feature>
<feature type="region of interest" description="Disordered" evidence="2">
    <location>
        <begin position="62"/>
        <end position="89"/>
    </location>
</feature>
<protein>
    <recommendedName>
        <fullName evidence="3">CCHC-type domain-containing protein</fullName>
    </recommendedName>
</protein>
<dbReference type="InterPro" id="IPR036875">
    <property type="entry name" value="Znf_CCHC_sf"/>
</dbReference>
<proteinExistence type="predicted"/>
<keyword evidence="1" id="KW-0862">Zinc</keyword>
<feature type="compositionally biased region" description="Polar residues" evidence="2">
    <location>
        <begin position="1"/>
        <end position="18"/>
    </location>
</feature>
<keyword evidence="1" id="KW-0479">Metal-binding</keyword>
<evidence type="ECO:0000313" key="4">
    <source>
        <dbReference type="EMBL" id="KAF3330066.1"/>
    </source>
</evidence>
<organism evidence="4 5">
    <name type="scientific">Carex littledalei</name>
    <dbReference type="NCBI Taxonomy" id="544730"/>
    <lineage>
        <taxon>Eukaryota</taxon>
        <taxon>Viridiplantae</taxon>
        <taxon>Streptophyta</taxon>
        <taxon>Embryophyta</taxon>
        <taxon>Tracheophyta</taxon>
        <taxon>Spermatophyta</taxon>
        <taxon>Magnoliopsida</taxon>
        <taxon>Liliopsida</taxon>
        <taxon>Poales</taxon>
        <taxon>Cyperaceae</taxon>
        <taxon>Cyperoideae</taxon>
        <taxon>Cariceae</taxon>
        <taxon>Carex</taxon>
        <taxon>Carex subgen. Euthyceras</taxon>
    </lineage>
</organism>